<feature type="domain" description="Enoyl-CoA hydratase/isomerase" evidence="4">
    <location>
        <begin position="18"/>
        <end position="345"/>
    </location>
</feature>
<dbReference type="NCBIfam" id="NF004127">
    <property type="entry name" value="PRK05617.1"/>
    <property type="match status" value="1"/>
</dbReference>
<dbReference type="CDD" id="cd06558">
    <property type="entry name" value="crotonase-like"/>
    <property type="match status" value="1"/>
</dbReference>
<evidence type="ECO:0000259" key="4">
    <source>
        <dbReference type="Pfam" id="PF16113"/>
    </source>
</evidence>
<gene>
    <name evidence="5" type="ORF">J2S37_001646</name>
</gene>
<dbReference type="InterPro" id="IPR045004">
    <property type="entry name" value="ECH_dom"/>
</dbReference>
<proteinExistence type="predicted"/>
<protein>
    <recommendedName>
        <fullName evidence="2">3-hydroxyisobutyryl-CoA hydrolase</fullName>
        <ecNumber evidence="2">3.1.2.4</ecNumber>
    </recommendedName>
</protein>
<accession>A0ABU2BBH5</accession>
<comment type="caution">
    <text evidence="5">The sequence shown here is derived from an EMBL/GenBank/DDBJ whole genome shotgun (WGS) entry which is preliminary data.</text>
</comment>
<dbReference type="SUPFAM" id="SSF52096">
    <property type="entry name" value="ClpP/crotonase"/>
    <property type="match status" value="1"/>
</dbReference>
<dbReference type="InterPro" id="IPR032259">
    <property type="entry name" value="HIBYL-CoA-H"/>
</dbReference>
<name>A0ABU2BBH5_9CORY</name>
<dbReference type="Proteomes" id="UP001183619">
    <property type="component" value="Unassembled WGS sequence"/>
</dbReference>
<dbReference type="PANTHER" id="PTHR43176:SF3">
    <property type="entry name" value="3-HYDROXYISOBUTYRYL-COA HYDROLASE, MITOCHONDRIAL"/>
    <property type="match status" value="1"/>
</dbReference>
<sequence>MTDFSEKLIISRVENGTGVLELNRPRALNSLNPEMIDVIDECLRAWADDDAVSQVIVYSNSPKGFCAGGDVRYARDAVQSGTPELADKFFADEYKMNGDLHHFSKPYIALIDGVAMGGGLGISVHGSHRVVSEKAFAAMPEMAIAYIPDVGVPFMLQRMVGGKGYASPALALFLVTTGWRLSPADMLWSGVATDFVSSENMESLRQAIIEKGIDAALSDYATEVAEESELAKWIDDIEATFVHGSWPQVLDAVKNHGNESFANMVYEHIAASSPSALVAATELMAVAAECSDIREELECERKLGEVIRIEPDFVEGVRAVLVDKARDASWNPPTVESVDPKKYRAIVRG</sequence>
<evidence type="ECO:0000256" key="3">
    <source>
        <dbReference type="ARBA" id="ARBA00022801"/>
    </source>
</evidence>
<evidence type="ECO:0000313" key="6">
    <source>
        <dbReference type="Proteomes" id="UP001183619"/>
    </source>
</evidence>
<evidence type="ECO:0000256" key="1">
    <source>
        <dbReference type="ARBA" id="ARBA00001709"/>
    </source>
</evidence>
<dbReference type="EMBL" id="JAVDYF010000001">
    <property type="protein sequence ID" value="MDR7355108.1"/>
    <property type="molecule type" value="Genomic_DNA"/>
</dbReference>
<keyword evidence="6" id="KW-1185">Reference proteome</keyword>
<evidence type="ECO:0000256" key="2">
    <source>
        <dbReference type="ARBA" id="ARBA00011915"/>
    </source>
</evidence>
<reference evidence="5 6" key="1">
    <citation type="submission" date="2023-07" db="EMBL/GenBank/DDBJ databases">
        <title>Sequencing the genomes of 1000 actinobacteria strains.</title>
        <authorList>
            <person name="Klenk H.-P."/>
        </authorList>
    </citation>
    <scope>NUCLEOTIDE SEQUENCE [LARGE SCALE GENOMIC DNA]</scope>
    <source>
        <strain evidence="5 6">DSM 44508</strain>
    </source>
</reference>
<comment type="catalytic activity">
    <reaction evidence="1">
        <text>3-hydroxy-2-methylpropanoyl-CoA + H2O = 3-hydroxy-2-methylpropanoate + CoA + H(+)</text>
        <dbReference type="Rhea" id="RHEA:20888"/>
        <dbReference type="ChEBI" id="CHEBI:11805"/>
        <dbReference type="ChEBI" id="CHEBI:15377"/>
        <dbReference type="ChEBI" id="CHEBI:15378"/>
        <dbReference type="ChEBI" id="CHEBI:57287"/>
        <dbReference type="ChEBI" id="CHEBI:57340"/>
        <dbReference type="EC" id="3.1.2.4"/>
    </reaction>
</comment>
<dbReference type="Gene3D" id="3.90.226.10">
    <property type="entry name" value="2-enoyl-CoA Hydratase, Chain A, domain 1"/>
    <property type="match status" value="1"/>
</dbReference>
<keyword evidence="3" id="KW-0378">Hydrolase</keyword>
<dbReference type="EC" id="3.1.2.4" evidence="2"/>
<dbReference type="InterPro" id="IPR029045">
    <property type="entry name" value="ClpP/crotonase-like_dom_sf"/>
</dbReference>
<evidence type="ECO:0000313" key="5">
    <source>
        <dbReference type="EMBL" id="MDR7355108.1"/>
    </source>
</evidence>
<dbReference type="Pfam" id="PF16113">
    <property type="entry name" value="ECH_2"/>
    <property type="match status" value="1"/>
</dbReference>
<dbReference type="RefSeq" id="WP_277105199.1">
    <property type="nucleotide sequence ID" value="NZ_BAAAJS010000068.1"/>
</dbReference>
<organism evidence="5 6">
    <name type="scientific">Corynebacterium felinum</name>
    <dbReference type="NCBI Taxonomy" id="131318"/>
    <lineage>
        <taxon>Bacteria</taxon>
        <taxon>Bacillati</taxon>
        <taxon>Actinomycetota</taxon>
        <taxon>Actinomycetes</taxon>
        <taxon>Mycobacteriales</taxon>
        <taxon>Corynebacteriaceae</taxon>
        <taxon>Corynebacterium</taxon>
    </lineage>
</organism>
<dbReference type="PANTHER" id="PTHR43176">
    <property type="entry name" value="3-HYDROXYISOBUTYRYL-COA HYDROLASE-RELATED"/>
    <property type="match status" value="1"/>
</dbReference>